<dbReference type="OMA" id="VDYQWAY"/>
<dbReference type="Pfam" id="PF04258">
    <property type="entry name" value="Peptidase_A22B"/>
    <property type="match status" value="1"/>
</dbReference>
<dbReference type="GO" id="GO:0033619">
    <property type="term" value="P:membrane protein proteolysis"/>
    <property type="evidence" value="ECO:0007669"/>
    <property type="project" value="TreeGrafter"/>
</dbReference>
<dbReference type="STRING" id="361077.A0A152A904"/>
<dbReference type="PANTHER" id="PTHR12174:SF22">
    <property type="entry name" value="SIGNAL PEPTIDE PEPTIDASE-LIKE 3"/>
    <property type="match status" value="1"/>
</dbReference>
<dbReference type="OrthoDB" id="19565at2759"/>
<dbReference type="Proteomes" id="UP000076078">
    <property type="component" value="Unassembled WGS sequence"/>
</dbReference>
<evidence type="ECO:0008006" key="11">
    <source>
        <dbReference type="Google" id="ProtNLM"/>
    </source>
</evidence>
<comment type="subcellular location">
    <subcellularLocation>
        <location evidence="1">Endomembrane system</location>
        <topology evidence="1">Multi-pass membrane protein</topology>
    </subcellularLocation>
</comment>
<keyword evidence="5 8" id="KW-1133">Transmembrane helix</keyword>
<evidence type="ECO:0000256" key="8">
    <source>
        <dbReference type="SAM" id="Phobius"/>
    </source>
</evidence>
<feature type="transmembrane region" description="Helical" evidence="8">
    <location>
        <begin position="268"/>
        <end position="290"/>
    </location>
</feature>
<feature type="transmembrane region" description="Helical" evidence="8">
    <location>
        <begin position="125"/>
        <end position="142"/>
    </location>
</feature>
<evidence type="ECO:0000256" key="3">
    <source>
        <dbReference type="ARBA" id="ARBA00022692"/>
    </source>
</evidence>
<evidence type="ECO:0000256" key="2">
    <source>
        <dbReference type="ARBA" id="ARBA00006859"/>
    </source>
</evidence>
<dbReference type="GO" id="GO:0098553">
    <property type="term" value="C:lumenal side of endoplasmic reticulum membrane"/>
    <property type="evidence" value="ECO:0007669"/>
    <property type="project" value="TreeGrafter"/>
</dbReference>
<dbReference type="InParanoid" id="A0A152A904"/>
<dbReference type="InterPro" id="IPR006639">
    <property type="entry name" value="Preselin/SPP"/>
</dbReference>
<accession>A0A152A904</accession>
<evidence type="ECO:0000256" key="5">
    <source>
        <dbReference type="ARBA" id="ARBA00022989"/>
    </source>
</evidence>
<feature type="transmembrane region" description="Helical" evidence="8">
    <location>
        <begin position="148"/>
        <end position="167"/>
    </location>
</feature>
<dbReference type="PANTHER" id="PTHR12174">
    <property type="entry name" value="SIGNAL PEPTIDE PEPTIDASE"/>
    <property type="match status" value="1"/>
</dbReference>
<reference evidence="9 10" key="1">
    <citation type="submission" date="2015-12" db="EMBL/GenBank/DDBJ databases">
        <title>Dictyostelia acquired genes for synthesis and detection of signals that induce cell-type specialization by lateral gene transfer from prokaryotes.</title>
        <authorList>
            <person name="Gloeckner G."/>
            <person name="Schaap P."/>
        </authorList>
    </citation>
    <scope>NUCLEOTIDE SEQUENCE [LARGE SCALE GENOMIC DNA]</scope>
    <source>
        <strain evidence="9 10">TK</strain>
    </source>
</reference>
<evidence type="ECO:0000313" key="9">
    <source>
        <dbReference type="EMBL" id="KYR02700.1"/>
    </source>
</evidence>
<gene>
    <name evidence="9" type="ORF">DLAC_00160</name>
</gene>
<sequence>MNATLWLKLIFDPSTIGILLTAVGTIYYGTWRSYNFNIDNIQLMKETGQVPNIAFILFPVVGSISLLALFYFLDIMYYLLLALISFSSLLSITYVLSPLTSWIFTKLKLHDKSYKWDDDLSITRSIILSFIIGVALVISWYLTNKFVFVNILSICSIITAFTFMRFNNLQSLTILLWIFLIYDVFWVFISPYFFEKSVMETVATEVLDKFYLPLLISYDRILTDGRSALGNGDIVLPGIFLCQLYFIDKYYKYDEVERQSTSKFKNLSYFKISLIGYFFGLLLSYIIVIATQRGQPALLTLVPFSTIPPLLVAKKRGNLTVLLKPIPKPKQDEEQTNNLIKVDNNEDLQNQDGTPLEDIRVE</sequence>
<feature type="transmembrane region" description="Helical" evidence="8">
    <location>
        <begin position="6"/>
        <end position="29"/>
    </location>
</feature>
<feature type="transmembrane region" description="Helical" evidence="8">
    <location>
        <begin position="228"/>
        <end position="247"/>
    </location>
</feature>
<feature type="transmembrane region" description="Helical" evidence="8">
    <location>
        <begin position="50"/>
        <end position="72"/>
    </location>
</feature>
<name>A0A152A904_TIELA</name>
<dbReference type="EMBL" id="LODT01000001">
    <property type="protein sequence ID" value="KYR02700.1"/>
    <property type="molecule type" value="Genomic_DNA"/>
</dbReference>
<dbReference type="GO" id="GO:0006465">
    <property type="term" value="P:signal peptide processing"/>
    <property type="evidence" value="ECO:0007669"/>
    <property type="project" value="TreeGrafter"/>
</dbReference>
<dbReference type="GO" id="GO:0030660">
    <property type="term" value="C:Golgi-associated vesicle membrane"/>
    <property type="evidence" value="ECO:0007669"/>
    <property type="project" value="TreeGrafter"/>
</dbReference>
<proteinExistence type="inferred from homology"/>
<evidence type="ECO:0000313" key="10">
    <source>
        <dbReference type="Proteomes" id="UP000076078"/>
    </source>
</evidence>
<keyword evidence="4" id="KW-0378">Hydrolase</keyword>
<dbReference type="GO" id="GO:0042500">
    <property type="term" value="F:aspartic endopeptidase activity, intramembrane cleaving"/>
    <property type="evidence" value="ECO:0007669"/>
    <property type="project" value="InterPro"/>
</dbReference>
<organism evidence="9 10">
    <name type="scientific">Tieghemostelium lacteum</name>
    <name type="common">Slime mold</name>
    <name type="synonym">Dictyostelium lacteum</name>
    <dbReference type="NCBI Taxonomy" id="361077"/>
    <lineage>
        <taxon>Eukaryota</taxon>
        <taxon>Amoebozoa</taxon>
        <taxon>Evosea</taxon>
        <taxon>Eumycetozoa</taxon>
        <taxon>Dictyostelia</taxon>
        <taxon>Dictyosteliales</taxon>
        <taxon>Raperosteliaceae</taxon>
        <taxon>Tieghemostelium</taxon>
    </lineage>
</organism>
<evidence type="ECO:0000256" key="1">
    <source>
        <dbReference type="ARBA" id="ARBA00004127"/>
    </source>
</evidence>
<keyword evidence="10" id="KW-1185">Reference proteome</keyword>
<keyword evidence="3 8" id="KW-0812">Transmembrane</keyword>
<evidence type="ECO:0000256" key="4">
    <source>
        <dbReference type="ARBA" id="ARBA00022801"/>
    </source>
</evidence>
<dbReference type="InterPro" id="IPR007369">
    <property type="entry name" value="Peptidase_A22B_SPP"/>
</dbReference>
<feature type="transmembrane region" description="Helical" evidence="8">
    <location>
        <begin position="174"/>
        <end position="194"/>
    </location>
</feature>
<dbReference type="AlphaFoldDB" id="A0A152A904"/>
<evidence type="ECO:0000256" key="7">
    <source>
        <dbReference type="SAM" id="MobiDB-lite"/>
    </source>
</evidence>
<feature type="transmembrane region" description="Helical" evidence="8">
    <location>
        <begin position="78"/>
        <end position="104"/>
    </location>
</feature>
<dbReference type="FunCoup" id="A0A152A904">
    <property type="interactions" value="2"/>
</dbReference>
<comment type="similarity">
    <text evidence="2">Belongs to the peptidase A22B family.</text>
</comment>
<comment type="caution">
    <text evidence="9">The sequence shown here is derived from an EMBL/GenBank/DDBJ whole genome shotgun (WGS) entry which is preliminary data.</text>
</comment>
<keyword evidence="6 8" id="KW-0472">Membrane</keyword>
<feature type="region of interest" description="Disordered" evidence="7">
    <location>
        <begin position="330"/>
        <end position="362"/>
    </location>
</feature>
<evidence type="ECO:0000256" key="6">
    <source>
        <dbReference type="ARBA" id="ARBA00023136"/>
    </source>
</evidence>
<dbReference type="GO" id="GO:0098554">
    <property type="term" value="C:cytoplasmic side of endoplasmic reticulum membrane"/>
    <property type="evidence" value="ECO:0007669"/>
    <property type="project" value="TreeGrafter"/>
</dbReference>
<dbReference type="SMART" id="SM00730">
    <property type="entry name" value="PSN"/>
    <property type="match status" value="1"/>
</dbReference>
<protein>
    <recommendedName>
        <fullName evidence="11">Peptidase A22B family protein</fullName>
    </recommendedName>
</protein>